<comment type="caution">
    <text evidence="1">The sequence shown here is derived from an EMBL/GenBank/DDBJ whole genome shotgun (WGS) entry which is preliminary data.</text>
</comment>
<reference evidence="1 2" key="1">
    <citation type="submission" date="2021-06" db="EMBL/GenBank/DDBJ databases">
        <title>Caerostris extrusa draft genome.</title>
        <authorList>
            <person name="Kono N."/>
            <person name="Arakawa K."/>
        </authorList>
    </citation>
    <scope>NUCLEOTIDE SEQUENCE [LARGE SCALE GENOMIC DNA]</scope>
</reference>
<keyword evidence="2" id="KW-1185">Reference proteome</keyword>
<evidence type="ECO:0000313" key="1">
    <source>
        <dbReference type="EMBL" id="GIY29517.1"/>
    </source>
</evidence>
<gene>
    <name evidence="1" type="ORF">CEXT_100771</name>
</gene>
<dbReference type="EMBL" id="BPLR01009085">
    <property type="protein sequence ID" value="GIY29517.1"/>
    <property type="molecule type" value="Genomic_DNA"/>
</dbReference>
<sequence length="130" mass="14698">MQWRRVGPIAQRSVDRNHALLQRTGSVLANWKRAGPKTQKFVDQNHPVLQRSLPSRVAKWKRAGPITQMSSDRNHALLAKEVLISDDGLLTLVNVSTCSTQQDAVEGCWAYNPEVRESKPRCTSKSIFYI</sequence>
<organism evidence="1 2">
    <name type="scientific">Caerostris extrusa</name>
    <name type="common">Bark spider</name>
    <name type="synonym">Caerostris bankana</name>
    <dbReference type="NCBI Taxonomy" id="172846"/>
    <lineage>
        <taxon>Eukaryota</taxon>
        <taxon>Metazoa</taxon>
        <taxon>Ecdysozoa</taxon>
        <taxon>Arthropoda</taxon>
        <taxon>Chelicerata</taxon>
        <taxon>Arachnida</taxon>
        <taxon>Araneae</taxon>
        <taxon>Araneomorphae</taxon>
        <taxon>Entelegynae</taxon>
        <taxon>Araneoidea</taxon>
        <taxon>Araneidae</taxon>
        <taxon>Caerostris</taxon>
    </lineage>
</organism>
<protein>
    <submittedName>
        <fullName evidence="1">Uncharacterized protein</fullName>
    </submittedName>
</protein>
<proteinExistence type="predicted"/>
<accession>A0AAV4SAW5</accession>
<name>A0AAV4SAW5_CAEEX</name>
<evidence type="ECO:0000313" key="2">
    <source>
        <dbReference type="Proteomes" id="UP001054945"/>
    </source>
</evidence>
<dbReference type="AlphaFoldDB" id="A0AAV4SAW5"/>
<dbReference type="Proteomes" id="UP001054945">
    <property type="component" value="Unassembled WGS sequence"/>
</dbReference>